<dbReference type="GO" id="GO:0005886">
    <property type="term" value="C:plasma membrane"/>
    <property type="evidence" value="ECO:0007669"/>
    <property type="project" value="InterPro"/>
</dbReference>
<dbReference type="Pfam" id="PF02632">
    <property type="entry name" value="BioY"/>
    <property type="match status" value="1"/>
</dbReference>
<dbReference type="InterPro" id="IPR003784">
    <property type="entry name" value="BioY"/>
</dbReference>
<evidence type="ECO:0008006" key="3">
    <source>
        <dbReference type="Google" id="ProtNLM"/>
    </source>
</evidence>
<name>A0A381VRI8_9ZZZZ</name>
<feature type="transmembrane region" description="Helical" evidence="1">
    <location>
        <begin position="101"/>
        <end position="118"/>
    </location>
</feature>
<dbReference type="EMBL" id="UINC01009570">
    <property type="protein sequence ID" value="SVA42905.1"/>
    <property type="molecule type" value="Genomic_DNA"/>
</dbReference>
<protein>
    <recommendedName>
        <fullName evidence="3">Biotin transporter</fullName>
    </recommendedName>
</protein>
<proteinExistence type="predicted"/>
<keyword evidence="1" id="KW-0472">Membrane</keyword>
<dbReference type="PANTHER" id="PTHR34295:SF1">
    <property type="entry name" value="BIOTIN TRANSPORTER BIOY"/>
    <property type="match status" value="1"/>
</dbReference>
<dbReference type="Gene3D" id="1.10.1760.20">
    <property type="match status" value="1"/>
</dbReference>
<accession>A0A381VRI8</accession>
<dbReference type="PIRSF" id="PIRSF016661">
    <property type="entry name" value="BioY"/>
    <property type="match status" value="1"/>
</dbReference>
<organism evidence="2">
    <name type="scientific">marine metagenome</name>
    <dbReference type="NCBI Taxonomy" id="408172"/>
    <lineage>
        <taxon>unclassified sequences</taxon>
        <taxon>metagenomes</taxon>
        <taxon>ecological metagenomes</taxon>
    </lineage>
</organism>
<feature type="transmembrane region" description="Helical" evidence="1">
    <location>
        <begin position="20"/>
        <end position="38"/>
    </location>
</feature>
<reference evidence="2" key="1">
    <citation type="submission" date="2018-05" db="EMBL/GenBank/DDBJ databases">
        <authorList>
            <person name="Lanie J.A."/>
            <person name="Ng W.-L."/>
            <person name="Kazmierczak K.M."/>
            <person name="Andrzejewski T.M."/>
            <person name="Davidsen T.M."/>
            <person name="Wayne K.J."/>
            <person name="Tettelin H."/>
            <person name="Glass J.I."/>
            <person name="Rusch D."/>
            <person name="Podicherti R."/>
            <person name="Tsui H.-C.T."/>
            <person name="Winkler M.E."/>
        </authorList>
    </citation>
    <scope>NUCLEOTIDE SEQUENCE</scope>
</reference>
<evidence type="ECO:0000313" key="2">
    <source>
        <dbReference type="EMBL" id="SVA42905.1"/>
    </source>
</evidence>
<gene>
    <name evidence="2" type="ORF">METZ01_LOCUS95759</name>
</gene>
<feature type="transmembrane region" description="Helical" evidence="1">
    <location>
        <begin position="44"/>
        <end position="65"/>
    </location>
</feature>
<sequence length="187" mass="20193">MKNSTVLINRILPTEGTTTYIKNILLILFGTLLLAVSAKVQVPFWPVPMTMQTFVVFLIGMTYGWKLSFFTLLAYLVEGAIGLPVFAKGGGLMYLMGPTAGYLYGMLLAVAIIGMLSERGFTNSYLKCSIALLIGSVFIFALGVGYLGIIIGYDKAISAGLMPFIPSEFFKIALAVALVPSIVKNIK</sequence>
<feature type="transmembrane region" description="Helical" evidence="1">
    <location>
        <begin position="130"/>
        <end position="152"/>
    </location>
</feature>
<dbReference type="GO" id="GO:0015225">
    <property type="term" value="F:biotin transmembrane transporter activity"/>
    <property type="evidence" value="ECO:0007669"/>
    <property type="project" value="InterPro"/>
</dbReference>
<keyword evidence="1" id="KW-1133">Transmembrane helix</keyword>
<keyword evidence="1" id="KW-0812">Transmembrane</keyword>
<dbReference type="AlphaFoldDB" id="A0A381VRI8"/>
<dbReference type="PANTHER" id="PTHR34295">
    <property type="entry name" value="BIOTIN TRANSPORTER BIOY"/>
    <property type="match status" value="1"/>
</dbReference>
<evidence type="ECO:0000256" key="1">
    <source>
        <dbReference type="SAM" id="Phobius"/>
    </source>
</evidence>
<feature type="transmembrane region" description="Helical" evidence="1">
    <location>
        <begin position="164"/>
        <end position="183"/>
    </location>
</feature>